<dbReference type="GO" id="GO:0046872">
    <property type="term" value="F:metal ion binding"/>
    <property type="evidence" value="ECO:0007669"/>
    <property type="project" value="InterPro"/>
</dbReference>
<keyword evidence="2" id="KW-1185">Reference proteome</keyword>
<reference evidence="1 2" key="1">
    <citation type="submission" date="2019-07" db="EMBL/GenBank/DDBJ databases">
        <title>Whole genome shotgun sequence of Vibrio sagamiensis NBRC 104589.</title>
        <authorList>
            <person name="Hosoyama A."/>
            <person name="Uohara A."/>
            <person name="Ohji S."/>
            <person name="Ichikawa N."/>
        </authorList>
    </citation>
    <scope>NUCLEOTIDE SEQUENCE [LARGE SCALE GENOMIC DNA]</scope>
    <source>
        <strain evidence="1 2">NBRC 104589</strain>
    </source>
</reference>
<proteinExistence type="predicted"/>
<dbReference type="RefSeq" id="WP_050567270.1">
    <property type="nucleotide sequence ID" value="NZ_BAOJ01000019.1"/>
</dbReference>
<gene>
    <name evidence="1" type="ORF">VSA01S_13660</name>
</gene>
<name>A0A511QD62_9VIBR</name>
<dbReference type="SUPFAM" id="SSF53807">
    <property type="entry name" value="Helical backbone' metal receptor"/>
    <property type="match status" value="1"/>
</dbReference>
<evidence type="ECO:0000313" key="2">
    <source>
        <dbReference type="Proteomes" id="UP000321922"/>
    </source>
</evidence>
<dbReference type="EMBL" id="BJXJ01000010">
    <property type="protein sequence ID" value="GEM75254.1"/>
    <property type="molecule type" value="Genomic_DNA"/>
</dbReference>
<organism evidence="1 2">
    <name type="scientific">Vibrio sagamiensis NBRC 104589</name>
    <dbReference type="NCBI Taxonomy" id="1219064"/>
    <lineage>
        <taxon>Bacteria</taxon>
        <taxon>Pseudomonadati</taxon>
        <taxon>Pseudomonadota</taxon>
        <taxon>Gammaproteobacteria</taxon>
        <taxon>Vibrionales</taxon>
        <taxon>Vibrionaceae</taxon>
        <taxon>Vibrio</taxon>
    </lineage>
</organism>
<sequence>MKIPPIKFGSLLPLSTLFISTLFPSLSFAKDIVTSIPTTYILSEQLMRETGIETLYLPPKRYGIERLVNWFAGQGRELAKQAGEKATVAITLGAVWPQDPTFIYTRQGNIRMIEIDASQAISPRAQGVAVLKSDEQALSKYVWMNPTNLIRMASIIGEDLKKIYPEYAIKIEHNHQTLLKEIRQLINQQQGVLLDKNIEDVVLLSAALEDFASGHQLFVAARQFNSELEWTEADKQALKRRFEENESLWLLTDKRPSMSLLALIPKERIIEIDTLVRFGNYRMNEKKPLHRWQLKCDTCYM</sequence>
<dbReference type="Proteomes" id="UP000321922">
    <property type="component" value="Unassembled WGS sequence"/>
</dbReference>
<protein>
    <submittedName>
        <fullName evidence="1">ABC transporter substrate-binding protein</fullName>
    </submittedName>
</protein>
<dbReference type="GO" id="GO:0030001">
    <property type="term" value="P:metal ion transport"/>
    <property type="evidence" value="ECO:0007669"/>
    <property type="project" value="InterPro"/>
</dbReference>
<dbReference type="Gene3D" id="3.40.50.1980">
    <property type="entry name" value="Nitrogenase molybdenum iron protein domain"/>
    <property type="match status" value="1"/>
</dbReference>
<dbReference type="Pfam" id="PF01297">
    <property type="entry name" value="ZnuA"/>
    <property type="match status" value="1"/>
</dbReference>
<accession>A0A511QD62</accession>
<dbReference type="InterPro" id="IPR006127">
    <property type="entry name" value="ZnuA-like"/>
</dbReference>
<dbReference type="OrthoDB" id="6104586at2"/>
<evidence type="ECO:0000313" key="1">
    <source>
        <dbReference type="EMBL" id="GEM75254.1"/>
    </source>
</evidence>
<dbReference type="AlphaFoldDB" id="A0A511QD62"/>
<comment type="caution">
    <text evidence="1">The sequence shown here is derived from an EMBL/GenBank/DDBJ whole genome shotgun (WGS) entry which is preliminary data.</text>
</comment>